<name>A0A371YMJ7_9GAMM</name>
<dbReference type="RefSeq" id="WP_107009169.1">
    <property type="nucleotide sequence ID" value="NZ_JBHRSF010000023.1"/>
</dbReference>
<evidence type="ECO:0000313" key="2">
    <source>
        <dbReference type="EMBL" id="RFC82706.1"/>
    </source>
</evidence>
<dbReference type="Proteomes" id="UP000240957">
    <property type="component" value="Unassembled WGS sequence"/>
</dbReference>
<keyword evidence="4" id="KW-1185">Reference proteome</keyword>
<dbReference type="EMBL" id="PYIX02000028">
    <property type="protein sequence ID" value="RFC82706.1"/>
    <property type="molecule type" value="Genomic_DNA"/>
</dbReference>
<gene>
    <name evidence="1" type="ORF">ACFODO_08870</name>
    <name evidence="2" type="ORF">C9E89_015095</name>
</gene>
<protein>
    <submittedName>
        <fullName evidence="2">Uncharacterized protein</fullName>
    </submittedName>
</protein>
<organism evidence="2 3">
    <name type="scientific">Acinetobacter sichuanensis</name>
    <dbReference type="NCBI Taxonomy" id="2136183"/>
    <lineage>
        <taxon>Bacteria</taxon>
        <taxon>Pseudomonadati</taxon>
        <taxon>Pseudomonadota</taxon>
        <taxon>Gammaproteobacteria</taxon>
        <taxon>Moraxellales</taxon>
        <taxon>Moraxellaceae</taxon>
        <taxon>Acinetobacter</taxon>
    </lineage>
</organism>
<reference evidence="1" key="1">
    <citation type="journal article" date="2014" name="Int. J. Syst. Evol. Microbiol.">
        <title>Complete genome of a new Firmicutes species belonging to the dominant human colonic microbiota ('Ruminococcus bicirculans') reveals two chromosomes and a selective capacity to utilize plant glucans.</title>
        <authorList>
            <consortium name="NISC Comparative Sequencing Program"/>
            <person name="Wegmann U."/>
            <person name="Louis P."/>
            <person name="Goesmann A."/>
            <person name="Henrissat B."/>
            <person name="Duncan S.H."/>
            <person name="Flint H.J."/>
        </authorList>
    </citation>
    <scope>NUCLEOTIDE SEQUENCE</scope>
    <source>
        <strain evidence="1">KCTC 62575</strain>
    </source>
</reference>
<accession>A0A371YMJ7</accession>
<comment type="caution">
    <text evidence="2">The sequence shown here is derived from an EMBL/GenBank/DDBJ whole genome shotgun (WGS) entry which is preliminary data.</text>
</comment>
<dbReference type="EMBL" id="JBHRSF010000023">
    <property type="protein sequence ID" value="MFC2995377.1"/>
    <property type="molecule type" value="Genomic_DNA"/>
</dbReference>
<reference evidence="4" key="3">
    <citation type="journal article" date="2019" name="Int. J. Syst. Evol. Microbiol.">
        <title>The Global Catalogue of Microorganisms (GCM) 10K type strain sequencing project: providing services to taxonomists for standard genome sequencing and annotation.</title>
        <authorList>
            <consortium name="The Broad Institute Genomics Platform"/>
            <consortium name="The Broad Institute Genome Sequencing Center for Infectious Disease"/>
            <person name="Wu L."/>
            <person name="Ma J."/>
        </authorList>
    </citation>
    <scope>NUCLEOTIDE SEQUENCE [LARGE SCALE GENOMIC DNA]</scope>
    <source>
        <strain evidence="4">KCTC 62575</strain>
    </source>
</reference>
<dbReference type="AlphaFoldDB" id="A0A371YMJ7"/>
<sequence length="59" mass="6756">MTDQKLKVEMIRSIEELQLPNELIDALDDVKLAENVSTALTYLKKYNAAVALIFLSFKR</sequence>
<dbReference type="Proteomes" id="UP001595455">
    <property type="component" value="Unassembled WGS sequence"/>
</dbReference>
<proteinExistence type="predicted"/>
<reference evidence="1" key="4">
    <citation type="submission" date="2024-09" db="EMBL/GenBank/DDBJ databases">
        <authorList>
            <person name="Sun Q."/>
            <person name="Mori K."/>
        </authorList>
    </citation>
    <scope>NUCLEOTIDE SEQUENCE</scope>
    <source>
        <strain evidence="1">KCTC 62575</strain>
    </source>
</reference>
<reference evidence="2 3" key="2">
    <citation type="submission" date="2018-08" db="EMBL/GenBank/DDBJ databases">
        <title>The draft genome of Acinetobacter sichuanensis strain WCHAc060041.</title>
        <authorList>
            <person name="Qin J."/>
            <person name="Feng Y."/>
            <person name="Zong Z."/>
        </authorList>
    </citation>
    <scope>NUCLEOTIDE SEQUENCE [LARGE SCALE GENOMIC DNA]</scope>
    <source>
        <strain evidence="2 3">WCHAc060041</strain>
    </source>
</reference>
<evidence type="ECO:0000313" key="4">
    <source>
        <dbReference type="Proteomes" id="UP001595455"/>
    </source>
</evidence>
<evidence type="ECO:0000313" key="3">
    <source>
        <dbReference type="Proteomes" id="UP000240957"/>
    </source>
</evidence>
<evidence type="ECO:0000313" key="1">
    <source>
        <dbReference type="EMBL" id="MFC2995377.1"/>
    </source>
</evidence>